<dbReference type="GO" id="GO:0006355">
    <property type="term" value="P:regulation of DNA-templated transcription"/>
    <property type="evidence" value="ECO:0007669"/>
    <property type="project" value="TreeGrafter"/>
</dbReference>
<evidence type="ECO:0000259" key="4">
    <source>
        <dbReference type="Pfam" id="PF03466"/>
    </source>
</evidence>
<dbReference type="KEGG" id="xal:XALC_2551"/>
<dbReference type="eggNOG" id="COG0583">
    <property type="taxonomic scope" value="Bacteria"/>
</dbReference>
<dbReference type="GO" id="GO:0000976">
    <property type="term" value="F:transcription cis-regulatory region binding"/>
    <property type="evidence" value="ECO:0007669"/>
    <property type="project" value="TreeGrafter"/>
</dbReference>
<organism evidence="5 6">
    <name type="scientific">Xanthomonas albilineans (strain GPE PC73 / CFBP 7063)</name>
    <dbReference type="NCBI Taxonomy" id="380358"/>
    <lineage>
        <taxon>Bacteria</taxon>
        <taxon>Pseudomonadati</taxon>
        <taxon>Pseudomonadota</taxon>
        <taxon>Gammaproteobacteria</taxon>
        <taxon>Lysobacterales</taxon>
        <taxon>Lysobacteraceae</taxon>
        <taxon>Xanthomonas</taxon>
    </lineage>
</organism>
<accession>D2U9S8</accession>
<feature type="domain" description="LysR substrate-binding" evidence="4">
    <location>
        <begin position="8"/>
        <end position="210"/>
    </location>
</feature>
<dbReference type="PANTHER" id="PTHR30126:SF39">
    <property type="entry name" value="HTH-TYPE TRANSCRIPTIONAL REGULATOR CYSL"/>
    <property type="match status" value="1"/>
</dbReference>
<evidence type="ECO:0000256" key="1">
    <source>
        <dbReference type="ARBA" id="ARBA00009437"/>
    </source>
</evidence>
<dbReference type="InterPro" id="IPR005119">
    <property type="entry name" value="LysR_subst-bd"/>
</dbReference>
<evidence type="ECO:0000313" key="5">
    <source>
        <dbReference type="EMBL" id="CBA17030.1"/>
    </source>
</evidence>
<dbReference type="EMBL" id="FP565176">
    <property type="protein sequence ID" value="CBA17030.1"/>
    <property type="molecule type" value="Genomic_DNA"/>
</dbReference>
<dbReference type="Proteomes" id="UP000001890">
    <property type="component" value="Chromosome"/>
</dbReference>
<comment type="similarity">
    <text evidence="1">Belongs to the LysR transcriptional regulatory family.</text>
</comment>
<dbReference type="Pfam" id="PF03466">
    <property type="entry name" value="LysR_substrate"/>
    <property type="match status" value="1"/>
</dbReference>
<dbReference type="GeneID" id="57877856"/>
<evidence type="ECO:0000313" key="6">
    <source>
        <dbReference type="Proteomes" id="UP000001890"/>
    </source>
</evidence>
<proteinExistence type="inferred from homology"/>
<gene>
    <name evidence="5" type="ordered locus">XALc_2551</name>
</gene>
<keyword evidence="3" id="KW-0804">Transcription</keyword>
<protein>
    <submittedName>
        <fullName evidence="5">Putative transcriptional regulator, lysr family transcription regulator protein</fullName>
    </submittedName>
</protein>
<sequence>MPGRSWRGVLRGTLDLHASQTVASYWLPARLMAFHARYPQILVRLSVGSTENVARAVSEGRAELGFVEGHVQAPELHASALDHDRLRVVAAPGHPLAGQRRFGLPRLVERGTWIMREPGSGTRSAFETALRATGIAPDRLRVALTLPSNEAVLSAVHAGESLAAISQLAAAPWLESGRLRGIGAPLDARSFYALRHRERSLGAAASALLALQTPATAG</sequence>
<evidence type="ECO:0000256" key="3">
    <source>
        <dbReference type="ARBA" id="ARBA00023163"/>
    </source>
</evidence>
<dbReference type="AlphaFoldDB" id="D2U9S8"/>
<dbReference type="Gene3D" id="3.40.190.290">
    <property type="match status" value="1"/>
</dbReference>
<dbReference type="SUPFAM" id="SSF53850">
    <property type="entry name" value="Periplasmic binding protein-like II"/>
    <property type="match status" value="1"/>
</dbReference>
<dbReference type="PANTHER" id="PTHR30126">
    <property type="entry name" value="HTH-TYPE TRANSCRIPTIONAL REGULATOR"/>
    <property type="match status" value="1"/>
</dbReference>
<reference evidence="5 6" key="1">
    <citation type="journal article" date="2009" name="BMC Genomics">
        <title>The complete genome sequence of Xanthomonas albilineans provides new insights into the reductive genome evolution of the xylem-limited Xanthomonadaceae.</title>
        <authorList>
            <person name="Pieretti I."/>
            <person name="Royer M."/>
            <person name="Barbe V."/>
            <person name="Carrere S."/>
            <person name="Koebnik R."/>
            <person name="Cociancich S."/>
            <person name="Couloux A."/>
            <person name="Darrasse A."/>
            <person name="Gouzy J."/>
            <person name="Jacques M.A."/>
            <person name="Lauber E."/>
            <person name="Manceau C."/>
            <person name="Mangenot S."/>
            <person name="Poussier S."/>
            <person name="Segurens B."/>
            <person name="Szurek B."/>
            <person name="Verdier V."/>
            <person name="Arlat M."/>
            <person name="Rott P."/>
        </authorList>
    </citation>
    <scope>NUCLEOTIDE SEQUENCE [LARGE SCALE GENOMIC DNA]</scope>
    <source>
        <strain evidence="6">GPE PC73 / CFBP 7063</strain>
    </source>
</reference>
<evidence type="ECO:0000256" key="2">
    <source>
        <dbReference type="ARBA" id="ARBA00023015"/>
    </source>
</evidence>
<name>D2U9S8_XANAP</name>
<keyword evidence="6" id="KW-1185">Reference proteome</keyword>
<dbReference type="STRING" id="380358.XALC_2551"/>
<keyword evidence="2" id="KW-0805">Transcription regulation</keyword>
<dbReference type="RefSeq" id="WP_012917025.1">
    <property type="nucleotide sequence ID" value="NC_013722.1"/>
</dbReference>